<dbReference type="STRING" id="1184151.AW736_11800"/>
<dbReference type="RefSeq" id="WP_068770440.1">
    <property type="nucleotide sequence ID" value="NZ_CP109796.1"/>
</dbReference>
<proteinExistence type="predicted"/>
<comment type="caution">
    <text evidence="2">The sequence shown here is derived from an EMBL/GenBank/DDBJ whole genome shotgun (WGS) entry which is preliminary data.</text>
</comment>
<keyword evidence="3" id="KW-1185">Reference proteome</keyword>
<name>A0A178IJC8_9BACT</name>
<feature type="coiled-coil region" evidence="1">
    <location>
        <begin position="131"/>
        <end position="165"/>
    </location>
</feature>
<gene>
    <name evidence="2" type="ORF">AW736_11800</name>
</gene>
<keyword evidence="1" id="KW-0175">Coiled coil</keyword>
<protein>
    <submittedName>
        <fullName evidence="2">Uncharacterized protein</fullName>
    </submittedName>
</protein>
<dbReference type="AlphaFoldDB" id="A0A178IJC8"/>
<reference evidence="2 3" key="1">
    <citation type="submission" date="2016-01" db="EMBL/GenBank/DDBJ databases">
        <title>High potential of lignocellulose degradation of a new Verrucomicrobia species.</title>
        <authorList>
            <person name="Wang Y."/>
            <person name="Shi Y."/>
            <person name="Qiu Z."/>
            <person name="Liu S."/>
            <person name="Yang H."/>
        </authorList>
    </citation>
    <scope>NUCLEOTIDE SEQUENCE [LARGE SCALE GENOMIC DNA]</scope>
    <source>
        <strain evidence="2 3">TSB47</strain>
    </source>
</reference>
<dbReference type="Proteomes" id="UP000078486">
    <property type="component" value="Unassembled WGS sequence"/>
</dbReference>
<dbReference type="EMBL" id="LRRQ01000076">
    <property type="protein sequence ID" value="OAM89982.1"/>
    <property type="molecule type" value="Genomic_DNA"/>
</dbReference>
<organism evidence="2 3">
    <name type="scientific">Termitidicoccus mucosus</name>
    <dbReference type="NCBI Taxonomy" id="1184151"/>
    <lineage>
        <taxon>Bacteria</taxon>
        <taxon>Pseudomonadati</taxon>
        <taxon>Verrucomicrobiota</taxon>
        <taxon>Opitutia</taxon>
        <taxon>Opitutales</taxon>
        <taxon>Opitutaceae</taxon>
        <taxon>Termitidicoccus</taxon>
    </lineage>
</organism>
<evidence type="ECO:0000256" key="1">
    <source>
        <dbReference type="SAM" id="Coils"/>
    </source>
</evidence>
<dbReference type="OrthoDB" id="199810at2"/>
<dbReference type="PROSITE" id="PS51257">
    <property type="entry name" value="PROKAR_LIPOPROTEIN"/>
    <property type="match status" value="1"/>
</dbReference>
<evidence type="ECO:0000313" key="3">
    <source>
        <dbReference type="Proteomes" id="UP000078486"/>
    </source>
</evidence>
<accession>A0A178IJC8</accession>
<sequence>MKIYKRKRPLAAVAALAIAAVLLGGCCSMFRKKAPPPAPPAPPQAAVAVPVSGTELDLANIEKVRLGDTLKAYPVNRYVDPRDPNVLHEAHLVYRKETAASWNLSPHAPTAIPLGPVLAVSDPAEKPAPGNADIEQRMNAQTRLMAALTEQNETLVAEVARLHRELARTREPPGNTTK</sequence>
<evidence type="ECO:0000313" key="2">
    <source>
        <dbReference type="EMBL" id="OAM89982.1"/>
    </source>
</evidence>